<organism evidence="3">
    <name type="scientific">Oikopleura dioica</name>
    <name type="common">Tunicate</name>
    <dbReference type="NCBI Taxonomy" id="34765"/>
    <lineage>
        <taxon>Eukaryota</taxon>
        <taxon>Metazoa</taxon>
        <taxon>Chordata</taxon>
        <taxon>Tunicata</taxon>
        <taxon>Appendicularia</taxon>
        <taxon>Copelata</taxon>
        <taxon>Oikopleuridae</taxon>
        <taxon>Oikopleura</taxon>
    </lineage>
</organism>
<feature type="compositionally biased region" description="Basic residues" evidence="1">
    <location>
        <begin position="314"/>
        <end position="335"/>
    </location>
</feature>
<dbReference type="InterPro" id="IPR042235">
    <property type="entry name" value="ZP-C_dom"/>
</dbReference>
<feature type="domain" description="ZP-C" evidence="2">
    <location>
        <begin position="399"/>
        <end position="511"/>
    </location>
</feature>
<feature type="compositionally biased region" description="Low complexity" evidence="1">
    <location>
        <begin position="158"/>
        <end position="172"/>
    </location>
</feature>
<dbReference type="EMBL" id="FN653018">
    <property type="protein sequence ID" value="CBY22124.1"/>
    <property type="molecule type" value="Genomic_DNA"/>
</dbReference>
<dbReference type="InParanoid" id="E4WXN1"/>
<feature type="compositionally biased region" description="Basic and acidic residues" evidence="1">
    <location>
        <begin position="221"/>
        <end position="232"/>
    </location>
</feature>
<protein>
    <recommendedName>
        <fullName evidence="2">ZP-C domain-containing protein</fullName>
    </recommendedName>
</protein>
<feature type="compositionally biased region" description="Basic and acidic residues" evidence="1">
    <location>
        <begin position="175"/>
        <end position="188"/>
    </location>
</feature>
<keyword evidence="4" id="KW-1185">Reference proteome</keyword>
<proteinExistence type="predicted"/>
<feature type="region of interest" description="Disordered" evidence="1">
    <location>
        <begin position="285"/>
        <end position="352"/>
    </location>
</feature>
<dbReference type="AlphaFoldDB" id="E4WXN1"/>
<evidence type="ECO:0000313" key="4">
    <source>
        <dbReference type="Proteomes" id="UP000001307"/>
    </source>
</evidence>
<dbReference type="InterPro" id="IPR055355">
    <property type="entry name" value="ZP-C"/>
</dbReference>
<gene>
    <name evidence="3" type="ORF">GSOID_T00011668001</name>
</gene>
<name>E4WXN1_OIKDI</name>
<evidence type="ECO:0000256" key="1">
    <source>
        <dbReference type="SAM" id="MobiDB-lite"/>
    </source>
</evidence>
<evidence type="ECO:0000313" key="3">
    <source>
        <dbReference type="EMBL" id="CBY22124.1"/>
    </source>
</evidence>
<dbReference type="Pfam" id="PF00100">
    <property type="entry name" value="Zona_pellucida"/>
    <property type="match status" value="1"/>
</dbReference>
<reference evidence="3" key="1">
    <citation type="journal article" date="2010" name="Science">
        <title>Plasticity of animal genome architecture unmasked by rapid evolution of a pelagic tunicate.</title>
        <authorList>
            <person name="Denoeud F."/>
            <person name="Henriet S."/>
            <person name="Mungpakdee S."/>
            <person name="Aury J.M."/>
            <person name="Da Silva C."/>
            <person name="Brinkmann H."/>
            <person name="Mikhaleva J."/>
            <person name="Olsen L.C."/>
            <person name="Jubin C."/>
            <person name="Canestro C."/>
            <person name="Bouquet J.M."/>
            <person name="Danks G."/>
            <person name="Poulain J."/>
            <person name="Campsteijn C."/>
            <person name="Adamski M."/>
            <person name="Cross I."/>
            <person name="Yadetie F."/>
            <person name="Muffato M."/>
            <person name="Louis A."/>
            <person name="Butcher S."/>
            <person name="Tsagkogeorga G."/>
            <person name="Konrad A."/>
            <person name="Singh S."/>
            <person name="Jensen M.F."/>
            <person name="Cong E.H."/>
            <person name="Eikeseth-Otteraa H."/>
            <person name="Noel B."/>
            <person name="Anthouard V."/>
            <person name="Porcel B.M."/>
            <person name="Kachouri-Lafond R."/>
            <person name="Nishino A."/>
            <person name="Ugolini M."/>
            <person name="Chourrout P."/>
            <person name="Nishida H."/>
            <person name="Aasland R."/>
            <person name="Huzurbazar S."/>
            <person name="Westhof E."/>
            <person name="Delsuc F."/>
            <person name="Lehrach H."/>
            <person name="Reinhardt R."/>
            <person name="Weissenbach J."/>
            <person name="Roy S.W."/>
            <person name="Artiguenave F."/>
            <person name="Postlethwait J.H."/>
            <person name="Manak J.R."/>
            <person name="Thompson E.M."/>
            <person name="Jaillon O."/>
            <person name="Du Pasquier L."/>
            <person name="Boudinot P."/>
            <person name="Liberles D.A."/>
            <person name="Volff J.N."/>
            <person name="Philippe H."/>
            <person name="Lenhard B."/>
            <person name="Roest Crollius H."/>
            <person name="Wincker P."/>
            <person name="Chourrout D."/>
        </authorList>
    </citation>
    <scope>NUCLEOTIDE SEQUENCE [LARGE SCALE GENOMIC DNA]</scope>
</reference>
<dbReference type="Proteomes" id="UP000001307">
    <property type="component" value="Unassembled WGS sequence"/>
</dbReference>
<dbReference type="OrthoDB" id="9274484at2759"/>
<sequence>MFKLCFLFCGSNAADIVFGAKQEQVESLYGTKVDVECSVDTGMKITLEAPFAARNMRFALTDPDCVLEKNGNYHTISTHLSGCGNDIFIDSSTLTIINQITNIMGFGASPVKVTSRVGCLFHQQEISIGAILKEHIPLEIVPGAVDELETTTLYSTTTASTTTLQTTSTTSEQVSLKERSGAGDEDKPNNGGLPEIRRGNGTKPNFDEEKDEPARTTISPETDKSTPTKFAEEEISTSSINTTPLTSTELTQTETKFSSVNTVVYDTATVPLTVNVDIIETTTDEPVTTNPAGPRPTFFIPPREGGYTLPVPCKGRKCKDRTRPTKSPKKTRQTRPTKVTKTSASPENTAPILIPTQTPEKVAEEDAIVPCNEGQKFKEHKCINTTYDMPWRSQAEGKGLFFAKMFLYPDSEYDQPFAHPPVLGTNDTVFIGVQLMGGPPSTTLSVKSCWASNMYHSPMELSTSRKNSELTLELINNSCAVEYPEGLVSILTNGEDKIAKFTSGVFSIRGPRHRVLVLSHSNMPDRPLPQRLLI</sequence>
<evidence type="ECO:0000259" key="2">
    <source>
        <dbReference type="Pfam" id="PF00100"/>
    </source>
</evidence>
<dbReference type="Gene3D" id="2.60.40.4100">
    <property type="entry name" value="Zona pellucida, ZP-C domain"/>
    <property type="match status" value="1"/>
</dbReference>
<feature type="region of interest" description="Disordered" evidence="1">
    <location>
        <begin position="158"/>
        <end position="247"/>
    </location>
</feature>
<accession>E4WXN1</accession>
<feature type="compositionally biased region" description="Polar residues" evidence="1">
    <location>
        <begin position="336"/>
        <end position="348"/>
    </location>
</feature>